<reference evidence="2" key="1">
    <citation type="submission" date="2019-10" db="EMBL/GenBank/DDBJ databases">
        <title>Draft genome sequence of Panacibacter sp. KCS-6.</title>
        <authorList>
            <person name="Yim K.J."/>
        </authorList>
    </citation>
    <scope>NUCLEOTIDE SEQUENCE</scope>
    <source>
        <strain evidence="2">KCS-6</strain>
    </source>
</reference>
<keyword evidence="1" id="KW-0732">Signal</keyword>
<evidence type="ECO:0000313" key="2">
    <source>
        <dbReference type="EMBL" id="NNV55385.1"/>
    </source>
</evidence>
<dbReference type="AlphaFoldDB" id="A0A8J8JTN6"/>
<comment type="caution">
    <text evidence="2">The sequence shown here is derived from an EMBL/GenBank/DDBJ whole genome shotgun (WGS) entry which is preliminary data.</text>
</comment>
<name>A0A8J8JTN6_9BACT</name>
<protein>
    <submittedName>
        <fullName evidence="2">Uncharacterized protein</fullName>
    </submittedName>
</protein>
<accession>A0A8J8JTN6</accession>
<evidence type="ECO:0000313" key="3">
    <source>
        <dbReference type="Proteomes" id="UP000598971"/>
    </source>
</evidence>
<sequence length="217" mass="24204">MKKILLFLIVSMVFTQLQAQLQNTIWRSTLMIGGPVNVLFSFKNDTASMYTISDSSLIELMTCQIKDSSITLQKIDGQSDCNSSTAAIYHYTIQDKVLHINAITDNCFDRSSVLDATEWQPWQIPVAVLLGADALQPYAGIYQMDAAHPITVEIKNGILYATGPNNALPTSPLMPMGNNKFFLRIAGVEWEFIQDAAGKVIRLISHEQKDYTLLKVK</sequence>
<feature type="signal peptide" evidence="1">
    <location>
        <begin position="1"/>
        <end position="19"/>
    </location>
</feature>
<dbReference type="EMBL" id="WHPF01000005">
    <property type="protein sequence ID" value="NNV55385.1"/>
    <property type="molecule type" value="Genomic_DNA"/>
</dbReference>
<dbReference type="RefSeq" id="WP_171607316.1">
    <property type="nucleotide sequence ID" value="NZ_WHPF01000005.1"/>
</dbReference>
<dbReference type="Proteomes" id="UP000598971">
    <property type="component" value="Unassembled WGS sequence"/>
</dbReference>
<organism evidence="2 3">
    <name type="scientific">Limnovirga soli</name>
    <dbReference type="NCBI Taxonomy" id="2656915"/>
    <lineage>
        <taxon>Bacteria</taxon>
        <taxon>Pseudomonadati</taxon>
        <taxon>Bacteroidota</taxon>
        <taxon>Chitinophagia</taxon>
        <taxon>Chitinophagales</taxon>
        <taxon>Chitinophagaceae</taxon>
        <taxon>Limnovirga</taxon>
    </lineage>
</organism>
<feature type="chain" id="PRO_5035250217" evidence="1">
    <location>
        <begin position="20"/>
        <end position="217"/>
    </location>
</feature>
<proteinExistence type="predicted"/>
<keyword evidence="3" id="KW-1185">Reference proteome</keyword>
<evidence type="ECO:0000256" key="1">
    <source>
        <dbReference type="SAM" id="SignalP"/>
    </source>
</evidence>
<gene>
    <name evidence="2" type="ORF">GD597_07945</name>
</gene>